<dbReference type="Proteomes" id="UP000008363">
    <property type="component" value="Unassembled WGS sequence"/>
</dbReference>
<dbReference type="PANTHER" id="PTHR43782:SF3">
    <property type="entry name" value="ARGINASE"/>
    <property type="match status" value="1"/>
</dbReference>
<evidence type="ECO:0000256" key="3">
    <source>
        <dbReference type="ARBA" id="ARBA00023211"/>
    </source>
</evidence>
<dbReference type="CDD" id="cd09999">
    <property type="entry name" value="Arginase-like_1"/>
    <property type="match status" value="1"/>
</dbReference>
<name>K6WC59_9ACTN</name>
<accession>K6WC59</accession>
<dbReference type="PROSITE" id="PS51409">
    <property type="entry name" value="ARGINASE_2"/>
    <property type="match status" value="1"/>
</dbReference>
<dbReference type="PANTHER" id="PTHR43782">
    <property type="entry name" value="ARGINASE"/>
    <property type="match status" value="1"/>
</dbReference>
<organism evidence="5 6">
    <name type="scientific">Gordonia rhizosphera NBRC 16068</name>
    <dbReference type="NCBI Taxonomy" id="1108045"/>
    <lineage>
        <taxon>Bacteria</taxon>
        <taxon>Bacillati</taxon>
        <taxon>Actinomycetota</taxon>
        <taxon>Actinomycetes</taxon>
        <taxon>Mycobacteriales</taxon>
        <taxon>Gordoniaceae</taxon>
        <taxon>Gordonia</taxon>
    </lineage>
</organism>
<dbReference type="EMBL" id="BAHC01000126">
    <property type="protein sequence ID" value="GAB91291.1"/>
    <property type="molecule type" value="Genomic_DNA"/>
</dbReference>
<keyword evidence="1" id="KW-0479">Metal-binding</keyword>
<evidence type="ECO:0000313" key="6">
    <source>
        <dbReference type="Proteomes" id="UP000008363"/>
    </source>
</evidence>
<dbReference type="Gene3D" id="3.40.800.10">
    <property type="entry name" value="Ureohydrolase domain"/>
    <property type="match status" value="1"/>
</dbReference>
<sequence length="293" mass="31060">MTLDSNATLRLVWPQWQGAGHDVVASLTPGIPLDQARRGYATGAAVLECVLPAADGPTDYVPVSMNESGLALVDGIEAREAVITQLRDALEVIGKHSPAKILTIGGECSVSVAPFSALASRYEGDLAIIWIDSHPDVGTPDSSYPGYHAMAVSTLLGKGDSEIQSMLPATVSAEHVALVGLHSWTDDDFPHVEEWGISAFSPDDLRSSTSSLLQWIADTGCSRVAIHLDVDVVDSDEAVFGLGMEPGGLTTEQVRRIVGDISAATEVVALTVAEYIPRQVLAMQRFVDGFPLL</sequence>
<dbReference type="PRINTS" id="PR00116">
    <property type="entry name" value="ARGINASE"/>
</dbReference>
<dbReference type="GO" id="GO:0030145">
    <property type="term" value="F:manganese ion binding"/>
    <property type="evidence" value="ECO:0007669"/>
    <property type="project" value="TreeGrafter"/>
</dbReference>
<dbReference type="OrthoDB" id="7331788at2"/>
<evidence type="ECO:0000313" key="5">
    <source>
        <dbReference type="EMBL" id="GAB91291.1"/>
    </source>
</evidence>
<dbReference type="RefSeq" id="WP_006334625.1">
    <property type="nucleotide sequence ID" value="NZ_BAHC01000126.1"/>
</dbReference>
<evidence type="ECO:0000256" key="2">
    <source>
        <dbReference type="ARBA" id="ARBA00022801"/>
    </source>
</evidence>
<dbReference type="GO" id="GO:0004053">
    <property type="term" value="F:arginase activity"/>
    <property type="evidence" value="ECO:0007669"/>
    <property type="project" value="TreeGrafter"/>
</dbReference>
<comment type="caution">
    <text evidence="5">The sequence shown here is derived from an EMBL/GenBank/DDBJ whole genome shotgun (WGS) entry which is preliminary data.</text>
</comment>
<gene>
    <name evidence="5" type="ORF">GORHZ_126_00320</name>
</gene>
<dbReference type="AlphaFoldDB" id="K6WC59"/>
<proteinExistence type="inferred from homology"/>
<dbReference type="eggNOG" id="COG0010">
    <property type="taxonomic scope" value="Bacteria"/>
</dbReference>
<keyword evidence="2 5" id="KW-0378">Hydrolase</keyword>
<evidence type="ECO:0000256" key="4">
    <source>
        <dbReference type="PROSITE-ProRule" id="PRU00742"/>
    </source>
</evidence>
<evidence type="ECO:0000256" key="1">
    <source>
        <dbReference type="ARBA" id="ARBA00022723"/>
    </source>
</evidence>
<comment type="similarity">
    <text evidence="4">Belongs to the arginase family.</text>
</comment>
<dbReference type="GO" id="GO:0005829">
    <property type="term" value="C:cytosol"/>
    <property type="evidence" value="ECO:0007669"/>
    <property type="project" value="TreeGrafter"/>
</dbReference>
<dbReference type="STRING" id="1108045.GORHZ_126_00320"/>
<dbReference type="InterPro" id="IPR023696">
    <property type="entry name" value="Ureohydrolase_dom_sf"/>
</dbReference>
<dbReference type="InterPro" id="IPR006035">
    <property type="entry name" value="Ureohydrolase"/>
</dbReference>
<reference evidence="5 6" key="1">
    <citation type="submission" date="2012-08" db="EMBL/GenBank/DDBJ databases">
        <title>Whole genome shotgun sequence of Gordonia rhizosphera NBRC 16068.</title>
        <authorList>
            <person name="Takarada H."/>
            <person name="Isaki S."/>
            <person name="Hosoyama A."/>
            <person name="Tsuchikane K."/>
            <person name="Katsumata H."/>
            <person name="Baba S."/>
            <person name="Ohji S."/>
            <person name="Yamazaki S."/>
            <person name="Fujita N."/>
        </authorList>
    </citation>
    <scope>NUCLEOTIDE SEQUENCE [LARGE SCALE GENOMIC DNA]</scope>
    <source>
        <strain evidence="5 6">NBRC 16068</strain>
    </source>
</reference>
<dbReference type="Pfam" id="PF00491">
    <property type="entry name" value="Arginase"/>
    <property type="match status" value="1"/>
</dbReference>
<dbReference type="SUPFAM" id="SSF52768">
    <property type="entry name" value="Arginase/deacetylase"/>
    <property type="match status" value="1"/>
</dbReference>
<keyword evidence="3" id="KW-0464">Manganese</keyword>
<protein>
    <submittedName>
        <fullName evidence="5">Putative hydrolase</fullName>
    </submittedName>
</protein>
<keyword evidence="6" id="KW-1185">Reference proteome</keyword>